<sequence length="180" mass="20465">MIFSYFTFSLIDYLFCHCSIFFLVFIYRNLLFHVCFSYLTCSSIDLSSHLQASQPETPSRSPDSNELDDADSVKSFGSVSSAVSCDAALTHHHRGQACGGTANASKGGRSFKYVLHCRHNHDHDPEQYLTPTQRAARRIRELKVNFKVHILFLFFHLDDVTKRVIRGVSSVDNVKIEVKE</sequence>
<reference evidence="2 3" key="1">
    <citation type="submission" date="2019-05" db="EMBL/GenBank/DDBJ databases">
        <title>Another draft genome of Portunus trituberculatus and its Hox gene families provides insights of decapod evolution.</title>
        <authorList>
            <person name="Jeong J.-H."/>
            <person name="Song I."/>
            <person name="Kim S."/>
            <person name="Choi T."/>
            <person name="Kim D."/>
            <person name="Ryu S."/>
            <person name="Kim W."/>
        </authorList>
    </citation>
    <scope>NUCLEOTIDE SEQUENCE [LARGE SCALE GENOMIC DNA]</scope>
    <source>
        <tissue evidence="2">Muscle</tissue>
    </source>
</reference>
<proteinExistence type="predicted"/>
<dbReference type="AlphaFoldDB" id="A0A5B7I4L6"/>
<keyword evidence="3" id="KW-1185">Reference proteome</keyword>
<dbReference type="Proteomes" id="UP000324222">
    <property type="component" value="Unassembled WGS sequence"/>
</dbReference>
<evidence type="ECO:0000256" key="1">
    <source>
        <dbReference type="SAM" id="Phobius"/>
    </source>
</evidence>
<keyword evidence="1" id="KW-0472">Membrane</keyword>
<evidence type="ECO:0000313" key="3">
    <source>
        <dbReference type="Proteomes" id="UP000324222"/>
    </source>
</evidence>
<keyword evidence="1" id="KW-1133">Transmembrane helix</keyword>
<gene>
    <name evidence="2" type="ORF">E2C01_073220</name>
</gene>
<feature type="transmembrane region" description="Helical" evidence="1">
    <location>
        <begin position="6"/>
        <end position="27"/>
    </location>
</feature>
<protein>
    <submittedName>
        <fullName evidence="2">Uncharacterized protein</fullName>
    </submittedName>
</protein>
<organism evidence="2 3">
    <name type="scientific">Portunus trituberculatus</name>
    <name type="common">Swimming crab</name>
    <name type="synonym">Neptunus trituberculatus</name>
    <dbReference type="NCBI Taxonomy" id="210409"/>
    <lineage>
        <taxon>Eukaryota</taxon>
        <taxon>Metazoa</taxon>
        <taxon>Ecdysozoa</taxon>
        <taxon>Arthropoda</taxon>
        <taxon>Crustacea</taxon>
        <taxon>Multicrustacea</taxon>
        <taxon>Malacostraca</taxon>
        <taxon>Eumalacostraca</taxon>
        <taxon>Eucarida</taxon>
        <taxon>Decapoda</taxon>
        <taxon>Pleocyemata</taxon>
        <taxon>Brachyura</taxon>
        <taxon>Eubrachyura</taxon>
        <taxon>Portunoidea</taxon>
        <taxon>Portunidae</taxon>
        <taxon>Portuninae</taxon>
        <taxon>Portunus</taxon>
    </lineage>
</organism>
<keyword evidence="1" id="KW-0812">Transmembrane</keyword>
<dbReference type="OrthoDB" id="5807119at2759"/>
<name>A0A5B7I4L6_PORTR</name>
<accession>A0A5B7I4L6</accession>
<evidence type="ECO:0000313" key="2">
    <source>
        <dbReference type="EMBL" id="MPC78722.1"/>
    </source>
</evidence>
<dbReference type="EMBL" id="VSRR010049189">
    <property type="protein sequence ID" value="MPC78722.1"/>
    <property type="molecule type" value="Genomic_DNA"/>
</dbReference>
<comment type="caution">
    <text evidence="2">The sequence shown here is derived from an EMBL/GenBank/DDBJ whole genome shotgun (WGS) entry which is preliminary data.</text>
</comment>